<keyword evidence="1" id="KW-0479">Metal-binding</keyword>
<dbReference type="Gene3D" id="3.40.350.10">
    <property type="entry name" value="Creatinase/prolidase N-terminal domain"/>
    <property type="match status" value="1"/>
</dbReference>
<dbReference type="Gene3D" id="3.90.230.10">
    <property type="entry name" value="Creatinase/methionine aminopeptidase superfamily"/>
    <property type="match status" value="1"/>
</dbReference>
<evidence type="ECO:0000256" key="2">
    <source>
        <dbReference type="ARBA" id="ARBA00022801"/>
    </source>
</evidence>
<evidence type="ECO:0000313" key="5">
    <source>
        <dbReference type="EMBL" id="SHE52021.1"/>
    </source>
</evidence>
<feature type="domain" description="Peptidase M24" evidence="3">
    <location>
        <begin position="138"/>
        <end position="340"/>
    </location>
</feature>
<dbReference type="InterPro" id="IPR000587">
    <property type="entry name" value="Creatinase_N"/>
</dbReference>
<keyword evidence="5" id="KW-0031">Aminopeptidase</keyword>
<feature type="domain" description="Creatinase N-terminal" evidence="4">
    <location>
        <begin position="6"/>
        <end position="131"/>
    </location>
</feature>
<keyword evidence="2" id="KW-0378">Hydrolase</keyword>
<organism evidence="5 6">
    <name type="scientific">Caldanaerobius fijiensis DSM 17918</name>
    <dbReference type="NCBI Taxonomy" id="1121256"/>
    <lineage>
        <taxon>Bacteria</taxon>
        <taxon>Bacillati</taxon>
        <taxon>Bacillota</taxon>
        <taxon>Clostridia</taxon>
        <taxon>Thermoanaerobacterales</taxon>
        <taxon>Thermoanaerobacteraceae</taxon>
        <taxon>Caldanaerobius</taxon>
    </lineage>
</organism>
<dbReference type="STRING" id="1121256.SAMN02746089_00387"/>
<dbReference type="InterPro" id="IPR000994">
    <property type="entry name" value="Pept_M24"/>
</dbReference>
<dbReference type="CDD" id="cd01092">
    <property type="entry name" value="APP-like"/>
    <property type="match status" value="1"/>
</dbReference>
<dbReference type="RefSeq" id="WP_234945924.1">
    <property type="nucleotide sequence ID" value="NZ_FQVH01000002.1"/>
</dbReference>
<dbReference type="Pfam" id="PF00557">
    <property type="entry name" value="Peptidase_M24"/>
    <property type="match status" value="1"/>
</dbReference>
<dbReference type="InterPro" id="IPR036005">
    <property type="entry name" value="Creatinase/aminopeptidase-like"/>
</dbReference>
<dbReference type="InterPro" id="IPR001714">
    <property type="entry name" value="Pept_M24_MAP"/>
</dbReference>
<dbReference type="GO" id="GO:0004177">
    <property type="term" value="F:aminopeptidase activity"/>
    <property type="evidence" value="ECO:0007669"/>
    <property type="project" value="UniProtKB-KW"/>
</dbReference>
<dbReference type="InterPro" id="IPR029149">
    <property type="entry name" value="Creatin/AminoP/Spt16_N"/>
</dbReference>
<dbReference type="InterPro" id="IPR050659">
    <property type="entry name" value="Peptidase_M24B"/>
</dbReference>
<dbReference type="PANTHER" id="PTHR46112:SF3">
    <property type="entry name" value="AMINOPEPTIDASE YPDF"/>
    <property type="match status" value="1"/>
</dbReference>
<keyword evidence="6" id="KW-1185">Reference proteome</keyword>
<keyword evidence="5" id="KW-0645">Protease</keyword>
<dbReference type="GO" id="GO:0046872">
    <property type="term" value="F:metal ion binding"/>
    <property type="evidence" value="ECO:0007669"/>
    <property type="project" value="UniProtKB-KW"/>
</dbReference>
<evidence type="ECO:0000256" key="1">
    <source>
        <dbReference type="ARBA" id="ARBA00022723"/>
    </source>
</evidence>
<reference evidence="5 6" key="1">
    <citation type="submission" date="2016-11" db="EMBL/GenBank/DDBJ databases">
        <authorList>
            <person name="Jaros S."/>
            <person name="Januszkiewicz K."/>
            <person name="Wedrychowicz H."/>
        </authorList>
    </citation>
    <scope>NUCLEOTIDE SEQUENCE [LARGE SCALE GENOMIC DNA]</scope>
    <source>
        <strain evidence="5 6">DSM 17918</strain>
    </source>
</reference>
<name>A0A1M4U5A9_9THEO</name>
<accession>A0A1M4U5A9</accession>
<dbReference type="AlphaFoldDB" id="A0A1M4U5A9"/>
<sequence>MIKTVRIKKLCERIKKDGIEGALILKPVNIRYLSGFTGDAGFLLITETRVIFYTDSRYTEQAQKEVIEGIEVREHGYPVTEFMAEQIIDLNINTLGIEEKYMTVDLYRELKEKFSGTFKSIDSYISNMRMIKEKSELERIKKAQDIADKAFQYICGFIKPGVTEKDIANEIEYYIKKNGASGTSFPTIVVSGKNGSLPHGQPTNKEIRNGEFVTMDFGCVYEGYCSDMTRTIAVGNVDSEMRKVYNTVLNAQISALENIEANMALKDADSIAREFIKKEGFGQYFGHSLGHGVGLEIHEEPGVGPRSDGLLLPGTVITVEPGIYIPGRFGVRIEDMIFVGENGTIDITKSNKQLIIL</sequence>
<dbReference type="Proteomes" id="UP000184088">
    <property type="component" value="Unassembled WGS sequence"/>
</dbReference>
<dbReference type="Pfam" id="PF01321">
    <property type="entry name" value="Creatinase_N"/>
    <property type="match status" value="1"/>
</dbReference>
<evidence type="ECO:0000259" key="3">
    <source>
        <dbReference type="Pfam" id="PF00557"/>
    </source>
</evidence>
<dbReference type="SUPFAM" id="SSF55920">
    <property type="entry name" value="Creatinase/aminopeptidase"/>
    <property type="match status" value="1"/>
</dbReference>
<dbReference type="EMBL" id="FQVH01000002">
    <property type="protein sequence ID" value="SHE52021.1"/>
    <property type="molecule type" value="Genomic_DNA"/>
</dbReference>
<gene>
    <name evidence="5" type="ORF">SAMN02746089_00387</name>
</gene>
<dbReference type="PANTHER" id="PTHR46112">
    <property type="entry name" value="AMINOPEPTIDASE"/>
    <property type="match status" value="1"/>
</dbReference>
<dbReference type="SUPFAM" id="SSF53092">
    <property type="entry name" value="Creatinase/prolidase N-terminal domain"/>
    <property type="match status" value="1"/>
</dbReference>
<dbReference type="PROSITE" id="PS00491">
    <property type="entry name" value="PROLINE_PEPTIDASE"/>
    <property type="match status" value="1"/>
</dbReference>
<evidence type="ECO:0000313" key="6">
    <source>
        <dbReference type="Proteomes" id="UP000184088"/>
    </source>
</evidence>
<protein>
    <submittedName>
        <fullName evidence="5">Xaa-Pro aminopeptidase</fullName>
    </submittedName>
</protein>
<proteinExistence type="predicted"/>
<dbReference type="PRINTS" id="PR00599">
    <property type="entry name" value="MAPEPTIDASE"/>
</dbReference>
<dbReference type="InterPro" id="IPR001131">
    <property type="entry name" value="Peptidase_M24B_aminopep-P_CS"/>
</dbReference>
<dbReference type="GO" id="GO:0008235">
    <property type="term" value="F:metalloexopeptidase activity"/>
    <property type="evidence" value="ECO:0007669"/>
    <property type="project" value="UniProtKB-ARBA"/>
</dbReference>
<evidence type="ECO:0000259" key="4">
    <source>
        <dbReference type="Pfam" id="PF01321"/>
    </source>
</evidence>